<dbReference type="GO" id="GO:0005524">
    <property type="term" value="F:ATP binding"/>
    <property type="evidence" value="ECO:0007669"/>
    <property type="project" value="UniProtKB-UniRule"/>
</dbReference>
<dbReference type="Gene3D" id="3.40.50.20">
    <property type="match status" value="1"/>
</dbReference>
<dbReference type="InterPro" id="IPR011761">
    <property type="entry name" value="ATP-grasp"/>
</dbReference>
<dbReference type="SUPFAM" id="SSF56059">
    <property type="entry name" value="Glutathione synthetase ATP-binding domain-like"/>
    <property type="match status" value="1"/>
</dbReference>
<evidence type="ECO:0000256" key="3">
    <source>
        <dbReference type="ARBA" id="ARBA00022840"/>
    </source>
</evidence>
<proteinExistence type="predicted"/>
<name>A0A090FZ33_MESPL</name>
<protein>
    <recommendedName>
        <fullName evidence="6">ATP-grasp domain-containing protein</fullName>
    </recommendedName>
</protein>
<sequence length="474" mass="52158">MLPRKSDSDTCRGGSNAAQCSSTYPPTSPEECTAYQISTTLQHLAVWLEKGFRVASAPSGAQRRRTPMKRREIILVEGASNFLLFLQAAKRIGLRTIVLSADPEQYDYAEAESFETIRVDTDNLDALINECSRLRATHDIAGITSATESFYAIAAKLCRYFRLPGPNPDSIERCLDKFAQRQLLAGVGVPMPAYRLAMNATEVESSAAEIGMPVVLKPTVGSGSAGVRLCRDAHELAEHTTYLLGGTHVSKSSPRILVEEFAQGPHYTIDLMGTEVIGIAVLDFDPPPHFVYRECTYPAVLTDDEHDWISHISLSCLRALSLGWGPTNIELRWTKRGPVVIEVNPRLTGSPAPELVQLAYGVDLVTAHIKLVIGDESDLRRSHSETAAVRFLVPHRDGILDWIHGDRRAAALPGVAQVKLCVEPKEPIVRKEDYRDRIGYVIATSPSRAQTETTLQRAVDLIEWSITPFSACGE</sequence>
<evidence type="ECO:0000256" key="1">
    <source>
        <dbReference type="ARBA" id="ARBA00022598"/>
    </source>
</evidence>
<dbReference type="PANTHER" id="PTHR43585">
    <property type="entry name" value="FUMIPYRROLE BIOSYNTHESIS PROTEIN C"/>
    <property type="match status" value="1"/>
</dbReference>
<evidence type="ECO:0000313" key="7">
    <source>
        <dbReference type="EMBL" id="CDX52955.1"/>
    </source>
</evidence>
<dbReference type="PROSITE" id="PS00867">
    <property type="entry name" value="CPSASE_2"/>
    <property type="match status" value="1"/>
</dbReference>
<dbReference type="GO" id="GO:0046872">
    <property type="term" value="F:metal ion binding"/>
    <property type="evidence" value="ECO:0007669"/>
    <property type="project" value="InterPro"/>
</dbReference>
<dbReference type="GO" id="GO:0016874">
    <property type="term" value="F:ligase activity"/>
    <property type="evidence" value="ECO:0007669"/>
    <property type="project" value="UniProtKB-KW"/>
</dbReference>
<feature type="compositionally biased region" description="Basic and acidic residues" evidence="5">
    <location>
        <begin position="1"/>
        <end position="10"/>
    </location>
</feature>
<dbReference type="Pfam" id="PF18603">
    <property type="entry name" value="LAL_C2"/>
    <property type="match status" value="1"/>
</dbReference>
<dbReference type="InterPro" id="IPR005479">
    <property type="entry name" value="CPAse_ATP-bd"/>
</dbReference>
<gene>
    <name evidence="7" type="ORF">MPL3365_170183</name>
</gene>
<reference evidence="7 8" key="1">
    <citation type="submission" date="2014-08" db="EMBL/GenBank/DDBJ databases">
        <authorList>
            <person name="Moulin Lionel"/>
        </authorList>
    </citation>
    <scope>NUCLEOTIDE SEQUENCE [LARGE SCALE GENOMIC DNA]</scope>
</reference>
<dbReference type="PROSITE" id="PS50975">
    <property type="entry name" value="ATP_GRASP"/>
    <property type="match status" value="1"/>
</dbReference>
<dbReference type="Gene3D" id="3.30.470.20">
    <property type="entry name" value="ATP-grasp fold, B domain"/>
    <property type="match status" value="1"/>
</dbReference>
<dbReference type="InterPro" id="IPR052032">
    <property type="entry name" value="ATP-dep_AA_Ligase"/>
</dbReference>
<dbReference type="Pfam" id="PF18130">
    <property type="entry name" value="ATPgrasp_N"/>
    <property type="match status" value="1"/>
</dbReference>
<keyword evidence="3 4" id="KW-0067">ATP-binding</keyword>
<evidence type="ECO:0000256" key="5">
    <source>
        <dbReference type="SAM" id="MobiDB-lite"/>
    </source>
</evidence>
<dbReference type="InterPro" id="IPR041472">
    <property type="entry name" value="BL00235/CARNS1_N"/>
</dbReference>
<evidence type="ECO:0000259" key="6">
    <source>
        <dbReference type="PROSITE" id="PS50975"/>
    </source>
</evidence>
<evidence type="ECO:0000256" key="4">
    <source>
        <dbReference type="PROSITE-ProRule" id="PRU00409"/>
    </source>
</evidence>
<keyword evidence="2 4" id="KW-0547">Nucleotide-binding</keyword>
<dbReference type="Pfam" id="PF02786">
    <property type="entry name" value="CPSase_L_D2"/>
    <property type="match status" value="1"/>
</dbReference>
<organism evidence="7 8">
    <name type="scientific">Mesorhizobium plurifarium</name>
    <dbReference type="NCBI Taxonomy" id="69974"/>
    <lineage>
        <taxon>Bacteria</taxon>
        <taxon>Pseudomonadati</taxon>
        <taxon>Pseudomonadota</taxon>
        <taxon>Alphaproteobacteria</taxon>
        <taxon>Hyphomicrobiales</taxon>
        <taxon>Phyllobacteriaceae</taxon>
        <taxon>Mesorhizobium</taxon>
    </lineage>
</organism>
<dbReference type="InterPro" id="IPR040570">
    <property type="entry name" value="LAL_C2"/>
</dbReference>
<evidence type="ECO:0000256" key="2">
    <source>
        <dbReference type="ARBA" id="ARBA00022741"/>
    </source>
</evidence>
<dbReference type="PANTHER" id="PTHR43585:SF2">
    <property type="entry name" value="ATP-GRASP ENZYME FSQD"/>
    <property type="match status" value="1"/>
</dbReference>
<feature type="region of interest" description="Disordered" evidence="5">
    <location>
        <begin position="1"/>
        <end position="26"/>
    </location>
</feature>
<feature type="compositionally biased region" description="Polar residues" evidence="5">
    <location>
        <begin position="16"/>
        <end position="25"/>
    </location>
</feature>
<feature type="domain" description="ATP-grasp" evidence="6">
    <location>
        <begin position="181"/>
        <end position="373"/>
    </location>
</feature>
<accession>A0A090FZ33</accession>
<evidence type="ECO:0000313" key="8">
    <source>
        <dbReference type="Proteomes" id="UP000046122"/>
    </source>
</evidence>
<keyword evidence="1" id="KW-0436">Ligase</keyword>
<dbReference type="EMBL" id="CCNE01000009">
    <property type="protein sequence ID" value="CDX52955.1"/>
    <property type="molecule type" value="Genomic_DNA"/>
</dbReference>
<dbReference type="AlphaFoldDB" id="A0A090FZ33"/>
<dbReference type="Proteomes" id="UP000046122">
    <property type="component" value="Unassembled WGS sequence"/>
</dbReference>